<dbReference type="SUPFAM" id="SSF57938">
    <property type="entry name" value="DnaJ/Hsp40 cysteine-rich domain"/>
    <property type="match status" value="1"/>
</dbReference>
<accession>A0ABV7A351</accession>
<sequence>MMGRDELCRACEGTGMLADDEGWQYTCSICRGDGSYSKDDAAKGARVLEVDETNRLLD</sequence>
<dbReference type="Gene3D" id="6.20.20.10">
    <property type="match status" value="1"/>
</dbReference>
<comment type="caution">
    <text evidence="1">The sequence shown here is derived from an EMBL/GenBank/DDBJ whole genome shotgun (WGS) entry which is preliminary data.</text>
</comment>
<protein>
    <submittedName>
        <fullName evidence="1">Uncharacterized protein</fullName>
    </submittedName>
</protein>
<organism evidence="1 2">
    <name type="scientific">Virgibacillus sediminis</name>
    <dbReference type="NCBI Taxonomy" id="202260"/>
    <lineage>
        <taxon>Bacteria</taxon>
        <taxon>Bacillati</taxon>
        <taxon>Bacillota</taxon>
        <taxon>Bacilli</taxon>
        <taxon>Bacillales</taxon>
        <taxon>Bacillaceae</taxon>
        <taxon>Virgibacillus</taxon>
    </lineage>
</organism>
<dbReference type="InterPro" id="IPR036410">
    <property type="entry name" value="HSP_DnaJ_Cys-rich_dom_sf"/>
</dbReference>
<evidence type="ECO:0000313" key="2">
    <source>
        <dbReference type="Proteomes" id="UP001595387"/>
    </source>
</evidence>
<keyword evidence="2" id="KW-1185">Reference proteome</keyword>
<proteinExistence type="predicted"/>
<reference evidence="2" key="1">
    <citation type="journal article" date="2019" name="Int. J. Syst. Evol. Microbiol.">
        <title>The Global Catalogue of Microorganisms (GCM) 10K type strain sequencing project: providing services to taxonomists for standard genome sequencing and annotation.</title>
        <authorList>
            <consortium name="The Broad Institute Genomics Platform"/>
            <consortium name="The Broad Institute Genome Sequencing Center for Infectious Disease"/>
            <person name="Wu L."/>
            <person name="Ma J."/>
        </authorList>
    </citation>
    <scope>NUCLEOTIDE SEQUENCE [LARGE SCALE GENOMIC DNA]</scope>
    <source>
        <strain evidence="2">KCTC 13193</strain>
    </source>
</reference>
<name>A0ABV7A351_9BACI</name>
<dbReference type="Proteomes" id="UP001595387">
    <property type="component" value="Unassembled WGS sequence"/>
</dbReference>
<dbReference type="RefSeq" id="WP_390303235.1">
    <property type="nucleotide sequence ID" value="NZ_JBHRRZ010000006.1"/>
</dbReference>
<evidence type="ECO:0000313" key="1">
    <source>
        <dbReference type="EMBL" id="MFC2947491.1"/>
    </source>
</evidence>
<dbReference type="EMBL" id="JBHRRZ010000006">
    <property type="protein sequence ID" value="MFC2947491.1"/>
    <property type="molecule type" value="Genomic_DNA"/>
</dbReference>
<gene>
    <name evidence="1" type="ORF">ACFODW_03835</name>
</gene>